<dbReference type="RefSeq" id="WP_386190066.1">
    <property type="nucleotide sequence ID" value="NZ_JBHSBC010000013.1"/>
</dbReference>
<protein>
    <recommendedName>
        <fullName evidence="3">TetR family transcriptional regulator</fullName>
    </recommendedName>
</protein>
<keyword evidence="2" id="KW-1185">Reference proteome</keyword>
<organism evidence="1 2">
    <name type="scientific">Streptosporangium jomthongense</name>
    <dbReference type="NCBI Taxonomy" id="1193683"/>
    <lineage>
        <taxon>Bacteria</taxon>
        <taxon>Bacillati</taxon>
        <taxon>Actinomycetota</taxon>
        <taxon>Actinomycetes</taxon>
        <taxon>Streptosporangiales</taxon>
        <taxon>Streptosporangiaceae</taxon>
        <taxon>Streptosporangium</taxon>
    </lineage>
</organism>
<name>A0ABV8F1R6_9ACTN</name>
<dbReference type="EMBL" id="JBHSBC010000013">
    <property type="protein sequence ID" value="MFC3981400.1"/>
    <property type="molecule type" value="Genomic_DNA"/>
</dbReference>
<comment type="caution">
    <text evidence="1">The sequence shown here is derived from an EMBL/GenBank/DDBJ whole genome shotgun (WGS) entry which is preliminary data.</text>
</comment>
<proteinExistence type="predicted"/>
<evidence type="ECO:0008006" key="3">
    <source>
        <dbReference type="Google" id="ProtNLM"/>
    </source>
</evidence>
<accession>A0ABV8F1R6</accession>
<reference evidence="2" key="1">
    <citation type="journal article" date="2019" name="Int. J. Syst. Evol. Microbiol.">
        <title>The Global Catalogue of Microorganisms (GCM) 10K type strain sequencing project: providing services to taxonomists for standard genome sequencing and annotation.</title>
        <authorList>
            <consortium name="The Broad Institute Genomics Platform"/>
            <consortium name="The Broad Institute Genome Sequencing Center for Infectious Disease"/>
            <person name="Wu L."/>
            <person name="Ma J."/>
        </authorList>
    </citation>
    <scope>NUCLEOTIDE SEQUENCE [LARGE SCALE GENOMIC DNA]</scope>
    <source>
        <strain evidence="2">TBRC 7912</strain>
    </source>
</reference>
<evidence type="ECO:0000313" key="2">
    <source>
        <dbReference type="Proteomes" id="UP001595698"/>
    </source>
</evidence>
<gene>
    <name evidence="1" type="ORF">ACFOYY_14775</name>
</gene>
<evidence type="ECO:0000313" key="1">
    <source>
        <dbReference type="EMBL" id="MFC3981400.1"/>
    </source>
</evidence>
<dbReference type="Proteomes" id="UP001595698">
    <property type="component" value="Unassembled WGS sequence"/>
</dbReference>
<sequence>MANARQRAADRRARQRAFHLRRINAAPSLVEKLDAAFGLLRADLLNTTNADRAQAVGEETLRYLLAQSERIPRRTA</sequence>